<dbReference type="AlphaFoldDB" id="T0QPA2"/>
<evidence type="ECO:0000313" key="2">
    <source>
        <dbReference type="Proteomes" id="UP000030762"/>
    </source>
</evidence>
<gene>
    <name evidence="1" type="ORF">SDRG_02585</name>
</gene>
<dbReference type="RefSeq" id="XP_008606403.1">
    <property type="nucleotide sequence ID" value="XM_008608181.1"/>
</dbReference>
<dbReference type="OMA" id="VRTIEMY"/>
<keyword evidence="2" id="KW-1185">Reference proteome</keyword>
<proteinExistence type="predicted"/>
<evidence type="ECO:0000313" key="1">
    <source>
        <dbReference type="EMBL" id="EQC39929.1"/>
    </source>
</evidence>
<name>T0QPA2_SAPDV</name>
<accession>T0QPA2</accession>
<sequence length="170" mass="20047">MTTMRSDRRGRRMLRPWSEPTEEAELQREYPYVDLYVRATRQMIGLDAPDPAPCSSTGLYLRPIQHDAVRRQLEDDKVKIPKDMKRDDVQAKTVRTIEMYLGHLAIIMDEHVCVTTLPRSFAELMETVASLRPNQDRVWSHHEALPRFVIHDELSYLCFTNTHVRFVYIF</sequence>
<dbReference type="Proteomes" id="UP000030762">
    <property type="component" value="Unassembled WGS sequence"/>
</dbReference>
<dbReference type="InParanoid" id="T0QPA2"/>
<dbReference type="OrthoDB" id="10290695at2759"/>
<dbReference type="GeneID" id="19943312"/>
<protein>
    <submittedName>
        <fullName evidence="1">Uncharacterized protein</fullName>
    </submittedName>
</protein>
<organism evidence="1 2">
    <name type="scientific">Saprolegnia diclina (strain VS20)</name>
    <dbReference type="NCBI Taxonomy" id="1156394"/>
    <lineage>
        <taxon>Eukaryota</taxon>
        <taxon>Sar</taxon>
        <taxon>Stramenopiles</taxon>
        <taxon>Oomycota</taxon>
        <taxon>Saprolegniomycetes</taxon>
        <taxon>Saprolegniales</taxon>
        <taxon>Saprolegniaceae</taxon>
        <taxon>Saprolegnia</taxon>
    </lineage>
</organism>
<reference evidence="1 2" key="1">
    <citation type="submission" date="2012-04" db="EMBL/GenBank/DDBJ databases">
        <title>The Genome Sequence of Saprolegnia declina VS20.</title>
        <authorList>
            <consortium name="The Broad Institute Genome Sequencing Platform"/>
            <person name="Russ C."/>
            <person name="Nusbaum C."/>
            <person name="Tyler B."/>
            <person name="van West P."/>
            <person name="Dieguez-Uribeondo J."/>
            <person name="de Bruijn I."/>
            <person name="Tripathy S."/>
            <person name="Jiang R."/>
            <person name="Young S.K."/>
            <person name="Zeng Q."/>
            <person name="Gargeya S."/>
            <person name="Fitzgerald M."/>
            <person name="Haas B."/>
            <person name="Abouelleil A."/>
            <person name="Alvarado L."/>
            <person name="Arachchi H.M."/>
            <person name="Berlin A."/>
            <person name="Chapman S.B."/>
            <person name="Goldberg J."/>
            <person name="Griggs A."/>
            <person name="Gujja S."/>
            <person name="Hansen M."/>
            <person name="Howarth C."/>
            <person name="Imamovic A."/>
            <person name="Larimer J."/>
            <person name="McCowen C."/>
            <person name="Montmayeur A."/>
            <person name="Murphy C."/>
            <person name="Neiman D."/>
            <person name="Pearson M."/>
            <person name="Priest M."/>
            <person name="Roberts A."/>
            <person name="Saif S."/>
            <person name="Shea T."/>
            <person name="Sisk P."/>
            <person name="Sykes S."/>
            <person name="Wortman J."/>
            <person name="Nusbaum C."/>
            <person name="Birren B."/>
        </authorList>
    </citation>
    <scope>NUCLEOTIDE SEQUENCE [LARGE SCALE GENOMIC DNA]</scope>
    <source>
        <strain evidence="1 2">VS20</strain>
    </source>
</reference>
<dbReference type="VEuPathDB" id="FungiDB:SDRG_02585"/>
<dbReference type="EMBL" id="JH767137">
    <property type="protein sequence ID" value="EQC39929.1"/>
    <property type="molecule type" value="Genomic_DNA"/>
</dbReference>